<dbReference type="SUPFAM" id="SSF102405">
    <property type="entry name" value="MCP/YpsA-like"/>
    <property type="match status" value="1"/>
</dbReference>
<dbReference type="PANTHER" id="PTHR43022:SF1">
    <property type="entry name" value="PROTEIN SMF"/>
    <property type="match status" value="1"/>
</dbReference>
<evidence type="ECO:0000313" key="4">
    <source>
        <dbReference type="Proteomes" id="UP000319769"/>
    </source>
</evidence>
<dbReference type="OrthoDB" id="9785707at2"/>
<organism evidence="3 4">
    <name type="scientific">Amycolatopsis acidicola</name>
    <dbReference type="NCBI Taxonomy" id="2596893"/>
    <lineage>
        <taxon>Bacteria</taxon>
        <taxon>Bacillati</taxon>
        <taxon>Actinomycetota</taxon>
        <taxon>Actinomycetes</taxon>
        <taxon>Pseudonocardiales</taxon>
        <taxon>Pseudonocardiaceae</taxon>
        <taxon>Amycolatopsis</taxon>
    </lineage>
</organism>
<dbReference type="InterPro" id="IPR003488">
    <property type="entry name" value="DprA"/>
</dbReference>
<evidence type="ECO:0000259" key="2">
    <source>
        <dbReference type="Pfam" id="PF02481"/>
    </source>
</evidence>
<gene>
    <name evidence="3" type="ORF">FPZ12_024065</name>
</gene>
<comment type="similarity">
    <text evidence="1">Belongs to the DprA/Smf family.</text>
</comment>
<evidence type="ECO:0000313" key="3">
    <source>
        <dbReference type="EMBL" id="KAA9157962.1"/>
    </source>
</evidence>
<accession>A0A5N0V1J1</accession>
<dbReference type="RefSeq" id="WP_144760958.1">
    <property type="nucleotide sequence ID" value="NZ_VMNW02000038.1"/>
</dbReference>
<sequence>MSTEEIRRARATLLRMVEPPAPETRRLIAAVGPVEAARLLHSERAPDEVVAECRHEAVVGNPDSDLRRADVVRARLVIPEDDEWPDFADTNSVGAEPIGLWVRSAMPLRDLVRRAICVDGARAATLYGESIASDLSYELARRDFVVWSGASYGIASAAHRGGLVSEGLTVAALPCGVDVDYPMANRNLLDRIIGSGGTVSEYPPGVQPSRARFGARSQLLAFLTGLVLIVEAGKRSGSLPAAAQARSLGRPVCAVPGPLGSVASAGCHRLIQDGAHLVTSAQDVIDVLQHGGIRASEKDGHS</sequence>
<dbReference type="Pfam" id="PF02481">
    <property type="entry name" value="DNA_processg_A"/>
    <property type="match status" value="1"/>
</dbReference>
<dbReference type="PANTHER" id="PTHR43022">
    <property type="entry name" value="PROTEIN SMF"/>
    <property type="match status" value="1"/>
</dbReference>
<dbReference type="InterPro" id="IPR057666">
    <property type="entry name" value="DrpA_SLOG"/>
</dbReference>
<dbReference type="EMBL" id="VMNW02000038">
    <property type="protein sequence ID" value="KAA9157962.1"/>
    <property type="molecule type" value="Genomic_DNA"/>
</dbReference>
<name>A0A5N0V1J1_9PSEU</name>
<dbReference type="AlphaFoldDB" id="A0A5N0V1J1"/>
<protein>
    <submittedName>
        <fullName evidence="3">DNA-processing protein DprA</fullName>
    </submittedName>
</protein>
<comment type="caution">
    <text evidence="3">The sequence shown here is derived from an EMBL/GenBank/DDBJ whole genome shotgun (WGS) entry which is preliminary data.</text>
</comment>
<dbReference type="Proteomes" id="UP000319769">
    <property type="component" value="Unassembled WGS sequence"/>
</dbReference>
<evidence type="ECO:0000256" key="1">
    <source>
        <dbReference type="ARBA" id="ARBA00006525"/>
    </source>
</evidence>
<feature type="domain" description="Smf/DprA SLOG" evidence="2">
    <location>
        <begin position="76"/>
        <end position="288"/>
    </location>
</feature>
<dbReference type="GO" id="GO:0009294">
    <property type="term" value="P:DNA-mediated transformation"/>
    <property type="evidence" value="ECO:0007669"/>
    <property type="project" value="InterPro"/>
</dbReference>
<proteinExistence type="inferred from homology"/>
<reference evidence="3" key="1">
    <citation type="submission" date="2019-09" db="EMBL/GenBank/DDBJ databases">
        <authorList>
            <person name="Teo W.F.A."/>
            <person name="Duangmal K."/>
        </authorList>
    </citation>
    <scope>NUCLEOTIDE SEQUENCE [LARGE SCALE GENOMIC DNA]</scope>
    <source>
        <strain evidence="3">K81G1</strain>
    </source>
</reference>
<dbReference type="Gene3D" id="3.40.50.450">
    <property type="match status" value="1"/>
</dbReference>
<keyword evidence="4" id="KW-1185">Reference proteome</keyword>